<reference evidence="3" key="1">
    <citation type="submission" date="2016-11" db="EMBL/GenBank/DDBJ databases">
        <authorList>
            <person name="Varghese N."/>
            <person name="Submissions S."/>
        </authorList>
    </citation>
    <scope>NUCLEOTIDE SEQUENCE [LARGE SCALE GENOMIC DNA]</scope>
    <source>
        <strain evidence="3">DSM 3071</strain>
    </source>
</reference>
<keyword evidence="1" id="KW-1133">Transmembrane helix</keyword>
<proteinExistence type="predicted"/>
<sequence>MQRIKLSSIVNKLKEVCRYFKSLKTIDAVLLVVALLFSFLTMYYADITVTGQYGLTFWDSLFDGKILSFYENALSSGVAPEGAVYDIGTYIIFGIWQLPIWILNKVLGVSALSVGALLWLKLLPVLFLLLTTYETAELSYKLGISDTLKAQVGIVFLTSLITYLPVMVVAQYDVIPLYFMVRAINAYVDRDDKSFYINFAISMTVKPLTILALFVLIILREKNVVRIVVDLIKGSFLMIICKAVYSMNEAYKLSCSGFLQKNMPSLFDASVNMGRLGNASLFIIGLIVVYLVAYFDESYLDASKEGAVAEHISIDRKALLYVFGVWAVFVAFASATCYWTIYMAPFVILVCFMCGRHLDKVLLVETVMECALTVLMVLSFSWVYGGDMTYGYLILKGFCGKAIAGEDGKTIAGLLNWILSAGELAPAICGVFVACLAAIGIRAYLCNKNRVLEDINLQVSDNVQAVKCNIWLLRLKIAIIWMWCIATLGALYLTGR</sequence>
<feature type="transmembrane region" description="Helical" evidence="1">
    <location>
        <begin position="477"/>
        <end position="495"/>
    </location>
</feature>
<keyword evidence="1" id="KW-0812">Transmembrane</keyword>
<feature type="transmembrane region" description="Helical" evidence="1">
    <location>
        <begin position="323"/>
        <end position="350"/>
    </location>
</feature>
<dbReference type="GeneID" id="89511294"/>
<feature type="transmembrane region" description="Helical" evidence="1">
    <location>
        <begin position="224"/>
        <end position="245"/>
    </location>
</feature>
<name>A0A1M6A748_BUTFI</name>
<evidence type="ECO:0000313" key="2">
    <source>
        <dbReference type="EMBL" id="SHI31963.1"/>
    </source>
</evidence>
<dbReference type="EMBL" id="FQXK01000026">
    <property type="protein sequence ID" value="SHI31963.1"/>
    <property type="molecule type" value="Genomic_DNA"/>
</dbReference>
<feature type="transmembrane region" description="Helical" evidence="1">
    <location>
        <begin position="109"/>
        <end position="130"/>
    </location>
</feature>
<evidence type="ECO:0000313" key="3">
    <source>
        <dbReference type="Proteomes" id="UP000184278"/>
    </source>
</evidence>
<dbReference type="RefSeq" id="WP_073388807.1">
    <property type="nucleotide sequence ID" value="NZ_FQXK01000026.1"/>
</dbReference>
<keyword evidence="1" id="KW-0472">Membrane</keyword>
<dbReference type="OrthoDB" id="2040116at2"/>
<feature type="transmembrane region" description="Helical" evidence="1">
    <location>
        <begin position="362"/>
        <end position="384"/>
    </location>
</feature>
<dbReference type="STRING" id="1121131.SAMN02745229_02894"/>
<evidence type="ECO:0008006" key="4">
    <source>
        <dbReference type="Google" id="ProtNLM"/>
    </source>
</evidence>
<feature type="transmembrane region" description="Helical" evidence="1">
    <location>
        <begin position="276"/>
        <end position="295"/>
    </location>
</feature>
<evidence type="ECO:0000256" key="1">
    <source>
        <dbReference type="SAM" id="Phobius"/>
    </source>
</evidence>
<dbReference type="Proteomes" id="UP000184278">
    <property type="component" value="Unassembled WGS sequence"/>
</dbReference>
<protein>
    <recommendedName>
        <fullName evidence="4">Mannosyltransferase related to Gpi18</fullName>
    </recommendedName>
</protein>
<keyword evidence="3" id="KW-1185">Reference proteome</keyword>
<feature type="transmembrane region" description="Helical" evidence="1">
    <location>
        <begin position="150"/>
        <end position="174"/>
    </location>
</feature>
<feature type="transmembrane region" description="Helical" evidence="1">
    <location>
        <begin position="28"/>
        <end position="45"/>
    </location>
</feature>
<feature type="transmembrane region" description="Helical" evidence="1">
    <location>
        <begin position="83"/>
        <end position="102"/>
    </location>
</feature>
<gene>
    <name evidence="2" type="ORF">SAMN02745229_02894</name>
</gene>
<dbReference type="AlphaFoldDB" id="A0A1M6A748"/>
<feature type="transmembrane region" description="Helical" evidence="1">
    <location>
        <begin position="195"/>
        <end position="218"/>
    </location>
</feature>
<organism evidence="2 3">
    <name type="scientific">Butyrivibrio fibrisolvens DSM 3071</name>
    <dbReference type="NCBI Taxonomy" id="1121131"/>
    <lineage>
        <taxon>Bacteria</taxon>
        <taxon>Bacillati</taxon>
        <taxon>Bacillota</taxon>
        <taxon>Clostridia</taxon>
        <taxon>Lachnospirales</taxon>
        <taxon>Lachnospiraceae</taxon>
        <taxon>Butyrivibrio</taxon>
    </lineage>
</organism>
<accession>A0A1M6A748</accession>
<feature type="transmembrane region" description="Helical" evidence="1">
    <location>
        <begin position="424"/>
        <end position="445"/>
    </location>
</feature>